<evidence type="ECO:0000256" key="3">
    <source>
        <dbReference type="ARBA" id="ARBA00022692"/>
    </source>
</evidence>
<dbReference type="Pfam" id="PF14778">
    <property type="entry name" value="ODR4-like"/>
    <property type="match status" value="1"/>
</dbReference>
<gene>
    <name evidence="8" type="ORF">PVAP13_6NG003900</name>
</gene>
<evidence type="ECO:0000313" key="8">
    <source>
        <dbReference type="EMBL" id="KAG2576073.1"/>
    </source>
</evidence>
<feature type="region of interest" description="Disordered" evidence="6">
    <location>
        <begin position="486"/>
        <end position="514"/>
    </location>
</feature>
<evidence type="ECO:0000256" key="2">
    <source>
        <dbReference type="ARBA" id="ARBA00010131"/>
    </source>
</evidence>
<name>A0A8T0QSQ4_PANVG</name>
<accession>A0A8T0QSQ4</accession>
<reference evidence="8" key="1">
    <citation type="submission" date="2020-05" db="EMBL/GenBank/DDBJ databases">
        <title>WGS assembly of Panicum virgatum.</title>
        <authorList>
            <person name="Lovell J.T."/>
            <person name="Jenkins J."/>
            <person name="Shu S."/>
            <person name="Juenger T.E."/>
            <person name="Schmutz J."/>
        </authorList>
    </citation>
    <scope>NUCLEOTIDE SEQUENCE</scope>
    <source>
        <strain evidence="8">AP13</strain>
    </source>
</reference>
<evidence type="ECO:0000256" key="1">
    <source>
        <dbReference type="ARBA" id="ARBA00004370"/>
    </source>
</evidence>
<keyword evidence="4 7" id="KW-1133">Transmembrane helix</keyword>
<protein>
    <submittedName>
        <fullName evidence="8">Uncharacterized protein</fullName>
    </submittedName>
</protein>
<keyword evidence="3 7" id="KW-0812">Transmembrane</keyword>
<comment type="caution">
    <text evidence="8">The sequence shown here is derived from an EMBL/GenBank/DDBJ whole genome shotgun (WGS) entry which is preliminary data.</text>
</comment>
<evidence type="ECO:0000256" key="5">
    <source>
        <dbReference type="ARBA" id="ARBA00023136"/>
    </source>
</evidence>
<dbReference type="GO" id="GO:0008104">
    <property type="term" value="P:intracellular protein localization"/>
    <property type="evidence" value="ECO:0007669"/>
    <property type="project" value="TreeGrafter"/>
</dbReference>
<dbReference type="PANTHER" id="PTHR33966">
    <property type="entry name" value="PROTEIN ODR-4 HOMOLOG"/>
    <property type="match status" value="1"/>
</dbReference>
<keyword evidence="9" id="KW-1185">Reference proteome</keyword>
<comment type="subcellular location">
    <subcellularLocation>
        <location evidence="1">Membrane</location>
    </subcellularLocation>
</comment>
<evidence type="ECO:0000313" key="9">
    <source>
        <dbReference type="Proteomes" id="UP000823388"/>
    </source>
</evidence>
<evidence type="ECO:0000256" key="7">
    <source>
        <dbReference type="SAM" id="Phobius"/>
    </source>
</evidence>
<dbReference type="Proteomes" id="UP000823388">
    <property type="component" value="Chromosome 6N"/>
</dbReference>
<organism evidence="8 9">
    <name type="scientific">Panicum virgatum</name>
    <name type="common">Blackwell switchgrass</name>
    <dbReference type="NCBI Taxonomy" id="38727"/>
    <lineage>
        <taxon>Eukaryota</taxon>
        <taxon>Viridiplantae</taxon>
        <taxon>Streptophyta</taxon>
        <taxon>Embryophyta</taxon>
        <taxon>Tracheophyta</taxon>
        <taxon>Spermatophyta</taxon>
        <taxon>Magnoliopsida</taxon>
        <taxon>Liliopsida</taxon>
        <taxon>Poales</taxon>
        <taxon>Poaceae</taxon>
        <taxon>PACMAD clade</taxon>
        <taxon>Panicoideae</taxon>
        <taxon>Panicodae</taxon>
        <taxon>Paniceae</taxon>
        <taxon>Panicinae</taxon>
        <taxon>Panicum</taxon>
        <taxon>Panicum sect. Hiantes</taxon>
    </lineage>
</organism>
<dbReference type="AlphaFoldDB" id="A0A8T0QSQ4"/>
<comment type="similarity">
    <text evidence="2">Belongs to the ODR-4 family.</text>
</comment>
<dbReference type="GO" id="GO:0012505">
    <property type="term" value="C:endomembrane system"/>
    <property type="evidence" value="ECO:0007669"/>
    <property type="project" value="TreeGrafter"/>
</dbReference>
<evidence type="ECO:0000256" key="6">
    <source>
        <dbReference type="SAM" id="MobiDB-lite"/>
    </source>
</evidence>
<evidence type="ECO:0000256" key="4">
    <source>
        <dbReference type="ARBA" id="ARBA00022989"/>
    </source>
</evidence>
<keyword evidence="5 7" id="KW-0472">Membrane</keyword>
<feature type="transmembrane region" description="Helical" evidence="7">
    <location>
        <begin position="523"/>
        <end position="545"/>
    </location>
</feature>
<sequence>MLNPPAEQGECGRGYVLKTFFNNRYLYRIDHFKEASFGAGGLGPHPQLVALVVQVQAEQSRSLAPPPGMVKAVVGDEAHLKAFEEALSSSSSSPPPQAQVGLVVGKLCASSDRALAYSLLPTPLTEAAAPACSLRAAPKPKASKAKAPSSSDATLEFDVDWIAEHARQVSRMLLGGMTVIGIYIWASEASFKATSPAVLSQVIRAVSQSCYGSTHGERLLIHISYSPRRWACRICEVASGSLRPCDFKYSKLLASLQTFRCTFNFEIRLTAVRAEPFKKVILKAISHLTEEVQNARALVDGCLFSEDINISTDDPHQVDFLVPFKNAVPIEECSLEGVAGLLRFAGSVSALAYLGPKESISEAISDLKADIITSLRSRLDIILDEADDGSATNELEQSLSQKVTQVVFHELREPFSFSFPRRVLIPWLSGAYVCDYLQQSETTEDAMDRCKEVIPLETATASSSILEPESAAVCGTLESFWDMVPGAPSGGRNRSRRLKDSGCTGQDDDDGSRRQQGAQSFNILAALFALLIALIAGVVFTFSAASNT</sequence>
<dbReference type="EMBL" id="CM029048">
    <property type="protein sequence ID" value="KAG2576073.1"/>
    <property type="molecule type" value="Genomic_DNA"/>
</dbReference>
<dbReference type="InterPro" id="IPR029454">
    <property type="entry name" value="ODR-4-like"/>
</dbReference>
<proteinExistence type="inferred from homology"/>
<dbReference type="GO" id="GO:0016020">
    <property type="term" value="C:membrane"/>
    <property type="evidence" value="ECO:0007669"/>
    <property type="project" value="UniProtKB-SubCell"/>
</dbReference>
<dbReference type="PANTHER" id="PTHR33966:SF1">
    <property type="entry name" value="PROTEIN ODR-4 HOMOLOG"/>
    <property type="match status" value="1"/>
</dbReference>